<keyword evidence="1" id="KW-1133">Transmembrane helix</keyword>
<keyword evidence="3" id="KW-1185">Reference proteome</keyword>
<protein>
    <submittedName>
        <fullName evidence="2">Uncharacterized protein</fullName>
    </submittedName>
</protein>
<dbReference type="RefSeq" id="WP_090654157.1">
    <property type="nucleotide sequence ID" value="NZ_FOXQ01000001.1"/>
</dbReference>
<gene>
    <name evidence="2" type="ORF">SAMN05444277_101505</name>
</gene>
<feature type="transmembrane region" description="Helical" evidence="1">
    <location>
        <begin position="7"/>
        <end position="27"/>
    </location>
</feature>
<proteinExistence type="predicted"/>
<accession>A0A1I5RZL4</accession>
<keyword evidence="1" id="KW-0812">Transmembrane</keyword>
<evidence type="ECO:0000313" key="3">
    <source>
        <dbReference type="Proteomes" id="UP000199031"/>
    </source>
</evidence>
<dbReference type="AlphaFoldDB" id="A0A1I5RZL4"/>
<dbReference type="STRING" id="1465490.SAMN05444277_101505"/>
<dbReference type="OrthoDB" id="678023at2"/>
<name>A0A1I5RZL4_9BACT</name>
<reference evidence="2 3" key="1">
    <citation type="submission" date="2016-10" db="EMBL/GenBank/DDBJ databases">
        <authorList>
            <person name="de Groot N.N."/>
        </authorList>
    </citation>
    <scope>NUCLEOTIDE SEQUENCE [LARGE SCALE GENOMIC DNA]</scope>
    <source>
        <strain evidence="2 3">DSM 28286</strain>
    </source>
</reference>
<dbReference type="EMBL" id="FOXQ01000001">
    <property type="protein sequence ID" value="SFP63959.1"/>
    <property type="molecule type" value="Genomic_DNA"/>
</dbReference>
<dbReference type="Proteomes" id="UP000199031">
    <property type="component" value="Unassembled WGS sequence"/>
</dbReference>
<sequence>MKRDSLLLGIILGIIAPIFGLFAYYLWKLYPTYTIADFIHVIGLQKTILSAIATFALFANVVLLTVYLNMRCDQTAKGIFIISCIYSIAAIVTKLFL</sequence>
<feature type="transmembrane region" description="Helical" evidence="1">
    <location>
        <begin position="47"/>
        <end position="67"/>
    </location>
</feature>
<feature type="transmembrane region" description="Helical" evidence="1">
    <location>
        <begin position="79"/>
        <end position="96"/>
    </location>
</feature>
<keyword evidence="1" id="KW-0472">Membrane</keyword>
<organism evidence="2 3">
    <name type="scientific">Parafilimonas terrae</name>
    <dbReference type="NCBI Taxonomy" id="1465490"/>
    <lineage>
        <taxon>Bacteria</taxon>
        <taxon>Pseudomonadati</taxon>
        <taxon>Bacteroidota</taxon>
        <taxon>Chitinophagia</taxon>
        <taxon>Chitinophagales</taxon>
        <taxon>Chitinophagaceae</taxon>
        <taxon>Parafilimonas</taxon>
    </lineage>
</organism>
<evidence type="ECO:0000313" key="2">
    <source>
        <dbReference type="EMBL" id="SFP63959.1"/>
    </source>
</evidence>
<evidence type="ECO:0000256" key="1">
    <source>
        <dbReference type="SAM" id="Phobius"/>
    </source>
</evidence>